<evidence type="ECO:0000256" key="4">
    <source>
        <dbReference type="ARBA" id="ARBA00022989"/>
    </source>
</evidence>
<name>A0A3P8UYG0_CYNSE</name>
<keyword evidence="9" id="KW-1185">Reference proteome</keyword>
<dbReference type="Proteomes" id="UP000265120">
    <property type="component" value="Chromosome 7"/>
</dbReference>
<protein>
    <submittedName>
        <fullName evidence="8">Low density lipoprotein receptor-related protein 11</fullName>
    </submittedName>
</protein>
<dbReference type="AlphaFoldDB" id="A0A3P8UYG0"/>
<evidence type="ECO:0000256" key="5">
    <source>
        <dbReference type="ARBA" id="ARBA00023136"/>
    </source>
</evidence>
<dbReference type="PROSITE" id="PS50986">
    <property type="entry name" value="MANSC"/>
    <property type="match status" value="1"/>
</dbReference>
<evidence type="ECO:0000313" key="9">
    <source>
        <dbReference type="Proteomes" id="UP000265120"/>
    </source>
</evidence>
<dbReference type="Ensembl" id="ENSCSET00000005324.1">
    <property type="protein sequence ID" value="ENSCSEP00000005265.1"/>
    <property type="gene ID" value="ENSCSEG00000003398.1"/>
</dbReference>
<organism evidence="8 9">
    <name type="scientific">Cynoglossus semilaevis</name>
    <name type="common">Tongue sole</name>
    <dbReference type="NCBI Taxonomy" id="244447"/>
    <lineage>
        <taxon>Eukaryota</taxon>
        <taxon>Metazoa</taxon>
        <taxon>Chordata</taxon>
        <taxon>Craniata</taxon>
        <taxon>Vertebrata</taxon>
        <taxon>Euteleostomi</taxon>
        <taxon>Actinopterygii</taxon>
        <taxon>Neopterygii</taxon>
        <taxon>Teleostei</taxon>
        <taxon>Neoteleostei</taxon>
        <taxon>Acanthomorphata</taxon>
        <taxon>Carangaria</taxon>
        <taxon>Pleuronectiformes</taxon>
        <taxon>Pleuronectoidei</taxon>
        <taxon>Cynoglossidae</taxon>
        <taxon>Cynoglossinae</taxon>
        <taxon>Cynoglossus</taxon>
    </lineage>
</organism>
<keyword evidence="6" id="KW-0325">Glycoprotein</keyword>
<dbReference type="Pfam" id="PF07502">
    <property type="entry name" value="MANEC"/>
    <property type="match status" value="1"/>
</dbReference>
<sequence length="231" mass="25993">KVFESFIKCIGHSVCFFVFRQQLRGGEDATVDSCLGDYDAVGERIIRARDSIELGATFLLAPEPLYSWRDCLHACCRESHCTLAVVQEDVKRSGDRISCYLFNCTYRGKNVCLFAAQEGFTSYSRAANSTQGLATKIWSAADEPPRSDAGQDVVIQLPTDWAVLDGRDSVDDHGINRYEWTLVKGDTAISMKHFQYTEIIQFLSQVSCSIFIPFLYPKGTSDLEECLRPFH</sequence>
<keyword evidence="3" id="KW-0732">Signal</keyword>
<comment type="subcellular location">
    <subcellularLocation>
        <location evidence="1">Membrane</location>
        <topology evidence="1">Single-pass type I membrane protein</topology>
    </subcellularLocation>
</comment>
<dbReference type="Gene3D" id="2.60.40.10">
    <property type="entry name" value="Immunoglobulins"/>
    <property type="match status" value="1"/>
</dbReference>
<keyword evidence="5" id="KW-0472">Membrane</keyword>
<dbReference type="PANTHER" id="PTHR46876:SF1">
    <property type="entry name" value="LOW-DENSITY LIPOPROTEIN RECEPTOR-RELATED PROTEIN 11"/>
    <property type="match status" value="1"/>
</dbReference>
<dbReference type="PANTHER" id="PTHR46876">
    <property type="entry name" value="LOW-DENSITY LIPOPROTEIN RECEPTOR-RELATED PROTEIN 11"/>
    <property type="match status" value="1"/>
</dbReference>
<reference evidence="8 9" key="1">
    <citation type="journal article" date="2014" name="Nat. Genet.">
        <title>Whole-genome sequence of a flatfish provides insights into ZW sex chromosome evolution and adaptation to a benthic lifestyle.</title>
        <authorList>
            <person name="Chen S."/>
            <person name="Zhang G."/>
            <person name="Shao C."/>
            <person name="Huang Q."/>
            <person name="Liu G."/>
            <person name="Zhang P."/>
            <person name="Song W."/>
            <person name="An N."/>
            <person name="Chalopin D."/>
            <person name="Volff J.N."/>
            <person name="Hong Y."/>
            <person name="Li Q."/>
            <person name="Sha Z."/>
            <person name="Zhou H."/>
            <person name="Xie M."/>
            <person name="Yu Q."/>
            <person name="Liu Y."/>
            <person name="Xiang H."/>
            <person name="Wang N."/>
            <person name="Wu K."/>
            <person name="Yang C."/>
            <person name="Zhou Q."/>
            <person name="Liao X."/>
            <person name="Yang L."/>
            <person name="Hu Q."/>
            <person name="Zhang J."/>
            <person name="Meng L."/>
            <person name="Jin L."/>
            <person name="Tian Y."/>
            <person name="Lian J."/>
            <person name="Yang J."/>
            <person name="Miao G."/>
            <person name="Liu S."/>
            <person name="Liang Z."/>
            <person name="Yan F."/>
            <person name="Li Y."/>
            <person name="Sun B."/>
            <person name="Zhang H."/>
            <person name="Zhang J."/>
            <person name="Zhu Y."/>
            <person name="Du M."/>
            <person name="Zhao Y."/>
            <person name="Schartl M."/>
            <person name="Tang Q."/>
            <person name="Wang J."/>
        </authorList>
    </citation>
    <scope>NUCLEOTIDE SEQUENCE</scope>
</reference>
<evidence type="ECO:0000313" key="8">
    <source>
        <dbReference type="Ensembl" id="ENSCSEP00000005265.1"/>
    </source>
</evidence>
<dbReference type="SMART" id="SM00765">
    <property type="entry name" value="MANEC"/>
    <property type="match status" value="1"/>
</dbReference>
<keyword evidence="2" id="KW-0812">Transmembrane</keyword>
<reference evidence="8" key="3">
    <citation type="submission" date="2025-09" db="UniProtKB">
        <authorList>
            <consortium name="Ensembl"/>
        </authorList>
    </citation>
    <scope>IDENTIFICATION</scope>
</reference>
<evidence type="ECO:0000256" key="1">
    <source>
        <dbReference type="ARBA" id="ARBA00004479"/>
    </source>
</evidence>
<proteinExistence type="predicted"/>
<dbReference type="Pfam" id="PF22352">
    <property type="entry name" value="K319L-like_PKD"/>
    <property type="match status" value="1"/>
</dbReference>
<accession>A0A3P8UYG0</accession>
<evidence type="ECO:0000256" key="2">
    <source>
        <dbReference type="ARBA" id="ARBA00022692"/>
    </source>
</evidence>
<reference evidence="8" key="2">
    <citation type="submission" date="2025-08" db="UniProtKB">
        <authorList>
            <consortium name="Ensembl"/>
        </authorList>
    </citation>
    <scope>IDENTIFICATION</scope>
</reference>
<feature type="domain" description="MANSC" evidence="7">
    <location>
        <begin position="40"/>
        <end position="123"/>
    </location>
</feature>
<evidence type="ECO:0000256" key="3">
    <source>
        <dbReference type="ARBA" id="ARBA00022729"/>
    </source>
</evidence>
<dbReference type="InterPro" id="IPR013980">
    <property type="entry name" value="MANSC_dom"/>
</dbReference>
<dbReference type="InterPro" id="IPR011106">
    <property type="entry name" value="MANSC_N"/>
</dbReference>
<keyword evidence="4" id="KW-1133">Transmembrane helix</keyword>
<dbReference type="InterPro" id="IPR013783">
    <property type="entry name" value="Ig-like_fold"/>
</dbReference>
<evidence type="ECO:0000259" key="7">
    <source>
        <dbReference type="PROSITE" id="PS50986"/>
    </source>
</evidence>
<evidence type="ECO:0000256" key="6">
    <source>
        <dbReference type="ARBA" id="ARBA00023180"/>
    </source>
</evidence>
<dbReference type="InParanoid" id="A0A3P8UYG0"/>
<dbReference type="GO" id="GO:0016020">
    <property type="term" value="C:membrane"/>
    <property type="evidence" value="ECO:0007669"/>
    <property type="project" value="UniProtKB-SubCell"/>
</dbReference>
<dbReference type="GeneTree" id="ENSGT00940000165711"/>